<dbReference type="PANTHER" id="PTHR34154">
    <property type="entry name" value="ALKALI-SENSITIVE LINKAGE PROTEIN 1"/>
    <property type="match status" value="1"/>
</dbReference>
<feature type="compositionally biased region" description="Pro residues" evidence="1">
    <location>
        <begin position="96"/>
        <end position="108"/>
    </location>
</feature>
<feature type="compositionally biased region" description="Pro residues" evidence="1">
    <location>
        <begin position="67"/>
        <end position="86"/>
    </location>
</feature>
<dbReference type="Gene3D" id="3.20.20.80">
    <property type="entry name" value="Glycosidases"/>
    <property type="match status" value="1"/>
</dbReference>
<protein>
    <submittedName>
        <fullName evidence="4">Glycoside hydrolase family 128 protein</fullName>
    </submittedName>
</protein>
<organism evidence="4 5">
    <name type="scientific">Amanita muscaria (strain Koide BX008)</name>
    <dbReference type="NCBI Taxonomy" id="946122"/>
    <lineage>
        <taxon>Eukaryota</taxon>
        <taxon>Fungi</taxon>
        <taxon>Dikarya</taxon>
        <taxon>Basidiomycota</taxon>
        <taxon>Agaricomycotina</taxon>
        <taxon>Agaricomycetes</taxon>
        <taxon>Agaricomycetidae</taxon>
        <taxon>Agaricales</taxon>
        <taxon>Pluteineae</taxon>
        <taxon>Amanitaceae</taxon>
        <taxon>Amanita</taxon>
    </lineage>
</organism>
<evidence type="ECO:0000256" key="2">
    <source>
        <dbReference type="SAM" id="SignalP"/>
    </source>
</evidence>
<feature type="region of interest" description="Disordered" evidence="1">
    <location>
        <begin position="51"/>
        <end position="119"/>
    </location>
</feature>
<sequence>MSAFKLINLLLFSSLALLANLGPNTVNALSIDNAHLRLARHVHHDAIALHKRDNVTTNTKRCKPRPAASPAPASPSPSPSPSPAPAAAPQHAASPSPAPSPSPSPSPAPATSNSGSTSNGGGKVGIAYPLSDAGPLKFFKTNKVSYVYTWSPWCPEGAAQLGYACAPMLWGWKQVADFQRLVVKGYASHVLGPNEPNQDTQSAISPQDGANMWRTYIDPLKDQGYKLISPACTNAPSGIKWMQDFHAACQGCTVDRHALHWYGINYQDMIDYLVQYHTAFPNQPIWVTEFACQDFSGQNQKCPNVWEFMAKVQSFMDNTPWIEAYFAFGVMYDMYNVDPANQLLGGNGQPNSLGYYYINN</sequence>
<dbReference type="PANTHER" id="PTHR34154:SF3">
    <property type="entry name" value="ALKALI-SENSITIVE LINKAGE PROTEIN 1"/>
    <property type="match status" value="1"/>
</dbReference>
<gene>
    <name evidence="4" type="ORF">M378DRAFT_8816</name>
</gene>
<evidence type="ECO:0000313" key="4">
    <source>
        <dbReference type="EMBL" id="KIL68130.1"/>
    </source>
</evidence>
<keyword evidence="5" id="KW-1185">Reference proteome</keyword>
<proteinExistence type="predicted"/>
<dbReference type="SUPFAM" id="SSF51445">
    <property type="entry name" value="(Trans)glycosidases"/>
    <property type="match status" value="1"/>
</dbReference>
<evidence type="ECO:0000256" key="1">
    <source>
        <dbReference type="SAM" id="MobiDB-lite"/>
    </source>
</evidence>
<dbReference type="AlphaFoldDB" id="A0A0C2SXC6"/>
<dbReference type="InterPro" id="IPR053183">
    <property type="entry name" value="ASL1"/>
</dbReference>
<keyword evidence="2" id="KW-0732">Signal</keyword>
<dbReference type="STRING" id="946122.A0A0C2SXC6"/>
<dbReference type="Proteomes" id="UP000054549">
    <property type="component" value="Unassembled WGS sequence"/>
</dbReference>
<feature type="domain" description="Asl1-like glycosyl hydrolase catalytic" evidence="3">
    <location>
        <begin position="125"/>
        <end position="357"/>
    </location>
</feature>
<reference evidence="4 5" key="1">
    <citation type="submission" date="2014-04" db="EMBL/GenBank/DDBJ databases">
        <title>Evolutionary Origins and Diversification of the Mycorrhizal Mutualists.</title>
        <authorList>
            <consortium name="DOE Joint Genome Institute"/>
            <consortium name="Mycorrhizal Genomics Consortium"/>
            <person name="Kohler A."/>
            <person name="Kuo A."/>
            <person name="Nagy L.G."/>
            <person name="Floudas D."/>
            <person name="Copeland A."/>
            <person name="Barry K.W."/>
            <person name="Cichocki N."/>
            <person name="Veneault-Fourrey C."/>
            <person name="LaButti K."/>
            <person name="Lindquist E.A."/>
            <person name="Lipzen A."/>
            <person name="Lundell T."/>
            <person name="Morin E."/>
            <person name="Murat C."/>
            <person name="Riley R."/>
            <person name="Ohm R."/>
            <person name="Sun H."/>
            <person name="Tunlid A."/>
            <person name="Henrissat B."/>
            <person name="Grigoriev I.V."/>
            <person name="Hibbett D.S."/>
            <person name="Martin F."/>
        </authorList>
    </citation>
    <scope>NUCLEOTIDE SEQUENCE [LARGE SCALE GENOMIC DNA]</scope>
    <source>
        <strain evidence="4 5">Koide BX008</strain>
    </source>
</reference>
<dbReference type="GO" id="GO:0071966">
    <property type="term" value="P:fungal-type cell wall polysaccharide metabolic process"/>
    <property type="evidence" value="ECO:0007669"/>
    <property type="project" value="TreeGrafter"/>
</dbReference>
<dbReference type="Pfam" id="PF11790">
    <property type="entry name" value="Glyco_hydro_cc"/>
    <property type="match status" value="1"/>
</dbReference>
<evidence type="ECO:0000313" key="5">
    <source>
        <dbReference type="Proteomes" id="UP000054549"/>
    </source>
</evidence>
<accession>A0A0C2SXC6</accession>
<dbReference type="GO" id="GO:0016787">
    <property type="term" value="F:hydrolase activity"/>
    <property type="evidence" value="ECO:0007669"/>
    <property type="project" value="UniProtKB-KW"/>
</dbReference>
<name>A0A0C2SXC6_AMAMK</name>
<dbReference type="HOGENOM" id="CLU_040908_0_1_1"/>
<feature type="signal peptide" evidence="2">
    <location>
        <begin position="1"/>
        <end position="28"/>
    </location>
</feature>
<keyword evidence="4" id="KW-0378">Hydrolase</keyword>
<feature type="chain" id="PRO_5002155663" evidence="2">
    <location>
        <begin position="29"/>
        <end position="360"/>
    </location>
</feature>
<dbReference type="InParanoid" id="A0A0C2SXC6"/>
<evidence type="ECO:0000259" key="3">
    <source>
        <dbReference type="Pfam" id="PF11790"/>
    </source>
</evidence>
<dbReference type="InterPro" id="IPR017853">
    <property type="entry name" value="GH"/>
</dbReference>
<dbReference type="OrthoDB" id="5959761at2759"/>
<dbReference type="EMBL" id="KN818229">
    <property type="protein sequence ID" value="KIL68130.1"/>
    <property type="molecule type" value="Genomic_DNA"/>
</dbReference>
<dbReference type="GO" id="GO:0009277">
    <property type="term" value="C:fungal-type cell wall"/>
    <property type="evidence" value="ECO:0007669"/>
    <property type="project" value="TreeGrafter"/>
</dbReference>
<dbReference type="InterPro" id="IPR024655">
    <property type="entry name" value="Asl1_glyco_hydro_catalytic"/>
</dbReference>